<proteinExistence type="predicted"/>
<dbReference type="InterPro" id="IPR011010">
    <property type="entry name" value="DNA_brk_join_enz"/>
</dbReference>
<keyword evidence="1" id="KW-0233">DNA recombination</keyword>
<evidence type="ECO:0000256" key="1">
    <source>
        <dbReference type="ARBA" id="ARBA00023172"/>
    </source>
</evidence>
<feature type="non-terminal residue" evidence="3">
    <location>
        <position position="1"/>
    </location>
</feature>
<dbReference type="GO" id="GO:0003677">
    <property type="term" value="F:DNA binding"/>
    <property type="evidence" value="ECO:0007669"/>
    <property type="project" value="InterPro"/>
</dbReference>
<dbReference type="GO" id="GO:0015074">
    <property type="term" value="P:DNA integration"/>
    <property type="evidence" value="ECO:0007669"/>
    <property type="project" value="InterPro"/>
</dbReference>
<dbReference type="SUPFAM" id="SSF56349">
    <property type="entry name" value="DNA breaking-rejoining enzymes"/>
    <property type="match status" value="1"/>
</dbReference>
<feature type="domain" description="Tyr recombinase" evidence="2">
    <location>
        <begin position="21"/>
        <end position="94"/>
    </location>
</feature>
<dbReference type="Pfam" id="PF00589">
    <property type="entry name" value="Phage_integrase"/>
    <property type="match status" value="1"/>
</dbReference>
<evidence type="ECO:0000259" key="2">
    <source>
        <dbReference type="Pfam" id="PF00589"/>
    </source>
</evidence>
<dbReference type="EMBL" id="LAZR01032229">
    <property type="protein sequence ID" value="KKL51495.1"/>
    <property type="molecule type" value="Genomic_DNA"/>
</dbReference>
<reference evidence="3" key="1">
    <citation type="journal article" date="2015" name="Nature">
        <title>Complex archaea that bridge the gap between prokaryotes and eukaryotes.</title>
        <authorList>
            <person name="Spang A."/>
            <person name="Saw J.H."/>
            <person name="Jorgensen S.L."/>
            <person name="Zaremba-Niedzwiedzka K."/>
            <person name="Martijn J."/>
            <person name="Lind A.E."/>
            <person name="van Eijk R."/>
            <person name="Schleper C."/>
            <person name="Guy L."/>
            <person name="Ettema T.J."/>
        </authorList>
    </citation>
    <scope>NUCLEOTIDE SEQUENCE</scope>
</reference>
<name>A0A0F9F2M5_9ZZZZ</name>
<dbReference type="InterPro" id="IPR013762">
    <property type="entry name" value="Integrase-like_cat_sf"/>
</dbReference>
<sequence length="121" mass="13940">ELPIYSAELKSVFQRPGRLRSPYVFLRKGRPFWTFRKAWKMACLEIGKPDLKFHDLRRSAIRNMVRAGVPAAVAMMITGHRTRSVFERYNIVDQSEFEIVGDKMNEYLTENAHGKHGEGAG</sequence>
<organism evidence="3">
    <name type="scientific">marine sediment metagenome</name>
    <dbReference type="NCBI Taxonomy" id="412755"/>
    <lineage>
        <taxon>unclassified sequences</taxon>
        <taxon>metagenomes</taxon>
        <taxon>ecological metagenomes</taxon>
    </lineage>
</organism>
<dbReference type="AlphaFoldDB" id="A0A0F9F2M5"/>
<accession>A0A0F9F2M5</accession>
<dbReference type="InterPro" id="IPR002104">
    <property type="entry name" value="Integrase_catalytic"/>
</dbReference>
<gene>
    <name evidence="3" type="ORF">LCGC14_2294950</name>
</gene>
<comment type="caution">
    <text evidence="3">The sequence shown here is derived from an EMBL/GenBank/DDBJ whole genome shotgun (WGS) entry which is preliminary data.</text>
</comment>
<protein>
    <recommendedName>
        <fullName evidence="2">Tyr recombinase domain-containing protein</fullName>
    </recommendedName>
</protein>
<dbReference type="GO" id="GO:0006310">
    <property type="term" value="P:DNA recombination"/>
    <property type="evidence" value="ECO:0007669"/>
    <property type="project" value="UniProtKB-KW"/>
</dbReference>
<evidence type="ECO:0000313" key="3">
    <source>
        <dbReference type="EMBL" id="KKL51495.1"/>
    </source>
</evidence>
<dbReference type="Gene3D" id="1.10.443.10">
    <property type="entry name" value="Intergrase catalytic core"/>
    <property type="match status" value="1"/>
</dbReference>